<name>A0A437SSZ5_9LACO</name>
<dbReference type="AlphaFoldDB" id="A0A437SSZ5"/>
<comment type="caution">
    <text evidence="2">The sequence shown here is derived from an EMBL/GenBank/DDBJ whole genome shotgun (WGS) entry which is preliminary data.</text>
</comment>
<gene>
    <name evidence="2" type="ORF">EJK17_09675</name>
</gene>
<protein>
    <recommendedName>
        <fullName evidence="1">Protein kinase domain-containing protein</fullName>
    </recommendedName>
</protein>
<evidence type="ECO:0000313" key="2">
    <source>
        <dbReference type="EMBL" id="RVU70043.1"/>
    </source>
</evidence>
<dbReference type="PANTHER" id="PTHR44167">
    <property type="entry name" value="OVARIAN-SPECIFIC SERINE/THREONINE-PROTEIN KINASE LOK-RELATED"/>
    <property type="match status" value="1"/>
</dbReference>
<dbReference type="SUPFAM" id="SSF56112">
    <property type="entry name" value="Protein kinase-like (PK-like)"/>
    <property type="match status" value="1"/>
</dbReference>
<proteinExistence type="predicted"/>
<organism evidence="2 3">
    <name type="scientific">Lactobacillus xujianguonis</name>
    <dbReference type="NCBI Taxonomy" id="2495899"/>
    <lineage>
        <taxon>Bacteria</taxon>
        <taxon>Bacillati</taxon>
        <taxon>Bacillota</taxon>
        <taxon>Bacilli</taxon>
        <taxon>Lactobacillales</taxon>
        <taxon>Lactobacillaceae</taxon>
        <taxon>Lactobacillus</taxon>
    </lineage>
</organism>
<dbReference type="InterPro" id="IPR011009">
    <property type="entry name" value="Kinase-like_dom_sf"/>
</dbReference>
<dbReference type="PANTHER" id="PTHR44167:SF24">
    <property type="entry name" value="SERINE_THREONINE-PROTEIN KINASE CHK2"/>
    <property type="match status" value="1"/>
</dbReference>
<keyword evidence="3" id="KW-1185">Reference proteome</keyword>
<dbReference type="SMART" id="SM00220">
    <property type="entry name" value="S_TKc"/>
    <property type="match status" value="1"/>
</dbReference>
<dbReference type="EMBL" id="RXIA01000033">
    <property type="protein sequence ID" value="RVU70043.1"/>
    <property type="molecule type" value="Genomic_DNA"/>
</dbReference>
<evidence type="ECO:0000259" key="1">
    <source>
        <dbReference type="PROSITE" id="PS50011"/>
    </source>
</evidence>
<sequence length="436" mass="51479">MQVKYMEDEISIVLQKNHIVSQDRYWAYPENESFYKYSKDKVGVKIHLSATVINYKTILKRFLKWNKKHRIGFKVCKSLKVLERLNQGLYGYSQTGKFITLYPVQDTDYLNKVLVSLYKLFNDLYSVDIPSDVSFLSSGVVYIRYGEFVKNQTIFLDKRNGLIPDVAKEKIFALNFEKYYVMPKNLKIFKLIRKSSKGGVYLAWNSNLKKIVLLKEATKNARMTLSGEDSVLSLYSEIQLLREISNDNYNFIPNYINSFWLENSLFLEEEYIEGETIDDIIRNDFKKVKLVLDYFRNLLLVVCKIHKFNNYIIHDVSPANIIFSKNRFYLIDFETLSKSNEKLTTIYGTNGFVDSMYKSNDKTVDYYALAKVYYYLNNPDKYKELSTLSLKNKDVKTKNNLWLKRCIKHSYSNDEAWLEDYDKYIGAKNEISKNQF</sequence>
<feature type="domain" description="Protein kinase" evidence="1">
    <location>
        <begin position="186"/>
        <end position="436"/>
    </location>
</feature>
<dbReference type="InterPro" id="IPR057929">
    <property type="entry name" value="RamC_N"/>
</dbReference>
<dbReference type="Proteomes" id="UP000288291">
    <property type="component" value="Unassembled WGS sequence"/>
</dbReference>
<dbReference type="GO" id="GO:0005524">
    <property type="term" value="F:ATP binding"/>
    <property type="evidence" value="ECO:0007669"/>
    <property type="project" value="InterPro"/>
</dbReference>
<evidence type="ECO:0000313" key="3">
    <source>
        <dbReference type="Proteomes" id="UP000288291"/>
    </source>
</evidence>
<dbReference type="GO" id="GO:0004672">
    <property type="term" value="F:protein kinase activity"/>
    <property type="evidence" value="ECO:0007669"/>
    <property type="project" value="InterPro"/>
</dbReference>
<accession>A0A437SSZ5</accession>
<reference evidence="2 3" key="1">
    <citation type="submission" date="2018-12" db="EMBL/GenBank/DDBJ databases">
        <authorList>
            <person name="Meng J."/>
        </authorList>
    </citation>
    <scope>NUCLEOTIDE SEQUENCE [LARGE SCALE GENOMIC DNA]</scope>
    <source>
        <strain evidence="2 3">HT111-2</strain>
    </source>
</reference>
<dbReference type="Pfam" id="PF25816">
    <property type="entry name" value="RamC_N"/>
    <property type="match status" value="1"/>
</dbReference>
<dbReference type="Gene3D" id="1.10.510.10">
    <property type="entry name" value="Transferase(Phosphotransferase) domain 1"/>
    <property type="match status" value="1"/>
</dbReference>
<dbReference type="PROSITE" id="PS50011">
    <property type="entry name" value="PROTEIN_KINASE_DOM"/>
    <property type="match status" value="1"/>
</dbReference>
<dbReference type="InterPro" id="IPR000719">
    <property type="entry name" value="Prot_kinase_dom"/>
</dbReference>